<evidence type="ECO:0000259" key="1">
    <source>
        <dbReference type="Pfam" id="PF19580"/>
    </source>
</evidence>
<name>A0A7M1S7V7_9BACT</name>
<dbReference type="EMBL" id="CP063164">
    <property type="protein sequence ID" value="QOR62430.1"/>
    <property type="molecule type" value="Genomic_DNA"/>
</dbReference>
<dbReference type="GO" id="GO:0004519">
    <property type="term" value="F:endonuclease activity"/>
    <property type="evidence" value="ECO:0007669"/>
    <property type="project" value="UniProtKB-KW"/>
</dbReference>
<dbReference type="InterPro" id="IPR036691">
    <property type="entry name" value="Endo/exonu/phosph_ase_sf"/>
</dbReference>
<organism evidence="2 3">
    <name type="scientific">Sulfurovum indicum</name>
    <dbReference type="NCBI Taxonomy" id="2779528"/>
    <lineage>
        <taxon>Bacteria</taxon>
        <taxon>Pseudomonadati</taxon>
        <taxon>Campylobacterota</taxon>
        <taxon>Epsilonproteobacteria</taxon>
        <taxon>Campylobacterales</taxon>
        <taxon>Sulfurovaceae</taxon>
        <taxon>Sulfurovum</taxon>
    </lineage>
</organism>
<keyword evidence="2" id="KW-0255">Endonuclease</keyword>
<evidence type="ECO:0000313" key="3">
    <source>
        <dbReference type="Proteomes" id="UP000595074"/>
    </source>
</evidence>
<dbReference type="KEGG" id="sinu:IMZ28_02840"/>
<feature type="domain" description="Endonuclease/exonuclease/phosphatase" evidence="1">
    <location>
        <begin position="20"/>
        <end position="326"/>
    </location>
</feature>
<dbReference type="PANTHER" id="PTHR42834:SF1">
    <property type="entry name" value="ENDONUCLEASE_EXONUCLEASE_PHOSPHATASE FAMILY PROTEIN (AFU_ORTHOLOGUE AFUA_3G09210)"/>
    <property type="match status" value="1"/>
</dbReference>
<keyword evidence="3" id="KW-1185">Reference proteome</keyword>
<keyword evidence="2" id="KW-0540">Nuclease</keyword>
<sequence>MRYSILILLPLLLFAKPFKVATYNVENLFDTVFQGLEYDEYIPGRHGWNRKMAEIKLNHTAEVLCDLDADIVALQEVENTEVFEALRKRMERVGCQYRYGAITTKNNTTIQVALLSRFPIKRKQELQVNYTPGVRNILEVEVEIEDELLTLFVNHWKSKSRKGKESKRIAYAKVLKKRIDEMPKNREYIILGDLNTNYDAYLTLPKRLNDTGGRTGLNHILYTVEGDEAVSESQILKAEKGKHYNLWLEVPFKERWSHKFYGRKSTLDHILLPALMFDGKGIDYVNDSFRVFKRDYLFTKKGYINSWQMKAGKHTGKGYSDHLPLVAVFDTKPYLPSKKSEVKKSVTGRIGQLYEVEELAQPMVLEDAVVVLKRGRYAVLKQSPKERGIFVFGALQGMKEGEKYDLKVQEISTYMGLKEITAMVKLSQKGRVDLAPFYMPLSIGRQNEVVRNIEGVYKNRHFYTNSKKIPIYFKNRKLTPKNGAKLKIGYAHLGYYKTLQLVVYSHRDFKVLKEK</sequence>
<proteinExistence type="predicted"/>
<gene>
    <name evidence="2" type="ORF">IMZ28_02840</name>
</gene>
<evidence type="ECO:0000313" key="2">
    <source>
        <dbReference type="EMBL" id="QOR62430.1"/>
    </source>
</evidence>
<dbReference type="Gene3D" id="3.60.10.10">
    <property type="entry name" value="Endonuclease/exonuclease/phosphatase"/>
    <property type="match status" value="1"/>
</dbReference>
<dbReference type="Pfam" id="PF19580">
    <property type="entry name" value="Exo_endo_phos_3"/>
    <property type="match status" value="1"/>
</dbReference>
<dbReference type="SUPFAM" id="SSF56219">
    <property type="entry name" value="DNase I-like"/>
    <property type="match status" value="1"/>
</dbReference>
<accession>A0A7M1S7V7</accession>
<dbReference type="GO" id="GO:0004527">
    <property type="term" value="F:exonuclease activity"/>
    <property type="evidence" value="ECO:0007669"/>
    <property type="project" value="UniProtKB-KW"/>
</dbReference>
<dbReference type="RefSeq" id="WP_197549212.1">
    <property type="nucleotide sequence ID" value="NZ_CP063164.1"/>
</dbReference>
<dbReference type="Proteomes" id="UP000595074">
    <property type="component" value="Chromosome"/>
</dbReference>
<reference evidence="2 3" key="1">
    <citation type="submission" date="2020-10" db="EMBL/GenBank/DDBJ databases">
        <title>The genome of sulfurovum sp.</title>
        <authorList>
            <person name="Xie S."/>
            <person name="Shao Z."/>
            <person name="Jiang L."/>
        </authorList>
    </citation>
    <scope>NUCLEOTIDE SEQUENCE [LARGE SCALE GENOMIC DNA]</scope>
    <source>
        <strain evidence="2 3">ST-419</strain>
    </source>
</reference>
<dbReference type="AlphaFoldDB" id="A0A7M1S7V7"/>
<keyword evidence="2" id="KW-0378">Hydrolase</keyword>
<keyword evidence="2" id="KW-0269">Exonuclease</keyword>
<protein>
    <submittedName>
        <fullName evidence="2">Endonuclease/exonuclease/phosphatase family protein</fullName>
    </submittedName>
</protein>
<dbReference type="PANTHER" id="PTHR42834">
    <property type="entry name" value="ENDONUCLEASE/EXONUCLEASE/PHOSPHATASE FAMILY PROTEIN (AFU_ORTHOLOGUE AFUA_3G09210)"/>
    <property type="match status" value="1"/>
</dbReference>
<dbReference type="InterPro" id="IPR005135">
    <property type="entry name" value="Endo/exonuclease/phosphatase"/>
</dbReference>